<evidence type="ECO:0000313" key="3">
    <source>
        <dbReference type="Proteomes" id="UP000182945"/>
    </source>
</evidence>
<organism evidence="2 3">
    <name type="scientific">Virgibacillus halodenitrificans</name>
    <name type="common">Bacillus halodenitrificans</name>
    <dbReference type="NCBI Taxonomy" id="1482"/>
    <lineage>
        <taxon>Bacteria</taxon>
        <taxon>Bacillati</taxon>
        <taxon>Bacillota</taxon>
        <taxon>Bacilli</taxon>
        <taxon>Bacillales</taxon>
        <taxon>Bacillaceae</taxon>
        <taxon>Virgibacillus</taxon>
    </lineage>
</organism>
<gene>
    <name evidence="2" type="ORF">BME96_11855</name>
</gene>
<dbReference type="KEGG" id="vhl:BME96_11855"/>
<dbReference type="RefSeq" id="WP_071649151.1">
    <property type="nucleotide sequence ID" value="NZ_CP017962.1"/>
</dbReference>
<sequence>MKRILLFLSLCLFVLLVGCTNGQDEEADKEKSDEKSVSLQEQIENLMNANKFKYDKIVDLDIIDDFIYSVSLNHNGGLDLAIMNYNNGTLKWIVGDNSATILQDKGSRYMYVIESEDPDVEQVNVLGEPAKAVTYYDEKTEDYTRKIKYWVAYTEEEPAPSDLEYIKK</sequence>
<reference evidence="2 3" key="1">
    <citation type="submission" date="2016-11" db="EMBL/GenBank/DDBJ databases">
        <title>Complete genome sequencing of Virgibacillus halodenitrificans PDB-F2.</title>
        <authorList>
            <person name="Sun Z."/>
            <person name="Zhou Y."/>
            <person name="Li H."/>
        </authorList>
    </citation>
    <scope>NUCLEOTIDE SEQUENCE [LARGE SCALE GENOMIC DNA]</scope>
    <source>
        <strain evidence="2 3">PDB-F2</strain>
    </source>
</reference>
<proteinExistence type="predicted"/>
<evidence type="ECO:0000256" key="1">
    <source>
        <dbReference type="SAM" id="SignalP"/>
    </source>
</evidence>
<evidence type="ECO:0000313" key="2">
    <source>
        <dbReference type="EMBL" id="APC48845.1"/>
    </source>
</evidence>
<name>A0AAC9J330_VIRHA</name>
<accession>A0AAC9J330</accession>
<dbReference type="AlphaFoldDB" id="A0AAC9J330"/>
<protein>
    <recommendedName>
        <fullName evidence="4">Lipoprotein</fullName>
    </recommendedName>
</protein>
<keyword evidence="1" id="KW-0732">Signal</keyword>
<dbReference type="GeneID" id="71515096"/>
<dbReference type="PROSITE" id="PS51257">
    <property type="entry name" value="PROKAR_LIPOPROTEIN"/>
    <property type="match status" value="1"/>
</dbReference>
<dbReference type="EMBL" id="CP017962">
    <property type="protein sequence ID" value="APC48845.1"/>
    <property type="molecule type" value="Genomic_DNA"/>
</dbReference>
<feature type="chain" id="PRO_5042283142" description="Lipoprotein" evidence="1">
    <location>
        <begin position="23"/>
        <end position="168"/>
    </location>
</feature>
<evidence type="ECO:0008006" key="4">
    <source>
        <dbReference type="Google" id="ProtNLM"/>
    </source>
</evidence>
<dbReference type="Proteomes" id="UP000182945">
    <property type="component" value="Chromosome"/>
</dbReference>
<feature type="signal peptide" evidence="1">
    <location>
        <begin position="1"/>
        <end position="22"/>
    </location>
</feature>